<feature type="non-terminal residue" evidence="1">
    <location>
        <position position="37"/>
    </location>
</feature>
<gene>
    <name evidence="1" type="ORF">TNIN_139981</name>
</gene>
<name>A0A8X7CJH7_9ARAC</name>
<evidence type="ECO:0000313" key="2">
    <source>
        <dbReference type="Proteomes" id="UP000886998"/>
    </source>
</evidence>
<dbReference type="Proteomes" id="UP000886998">
    <property type="component" value="Unassembled WGS sequence"/>
</dbReference>
<evidence type="ECO:0000313" key="1">
    <source>
        <dbReference type="EMBL" id="GFY66517.1"/>
    </source>
</evidence>
<accession>A0A8X7CJH7</accession>
<keyword evidence="2" id="KW-1185">Reference proteome</keyword>
<reference evidence="1" key="1">
    <citation type="submission" date="2020-08" db="EMBL/GenBank/DDBJ databases">
        <title>Multicomponent nature underlies the extraordinary mechanical properties of spider dragline silk.</title>
        <authorList>
            <person name="Kono N."/>
            <person name="Nakamura H."/>
            <person name="Mori M."/>
            <person name="Yoshida Y."/>
            <person name="Ohtoshi R."/>
            <person name="Malay A.D."/>
            <person name="Moran D.A.P."/>
            <person name="Tomita M."/>
            <person name="Numata K."/>
            <person name="Arakawa K."/>
        </authorList>
    </citation>
    <scope>NUCLEOTIDE SEQUENCE</scope>
</reference>
<dbReference type="OrthoDB" id="6435287at2759"/>
<organism evidence="1 2">
    <name type="scientific">Trichonephila inaurata madagascariensis</name>
    <dbReference type="NCBI Taxonomy" id="2747483"/>
    <lineage>
        <taxon>Eukaryota</taxon>
        <taxon>Metazoa</taxon>
        <taxon>Ecdysozoa</taxon>
        <taxon>Arthropoda</taxon>
        <taxon>Chelicerata</taxon>
        <taxon>Arachnida</taxon>
        <taxon>Araneae</taxon>
        <taxon>Araneomorphae</taxon>
        <taxon>Entelegynae</taxon>
        <taxon>Araneoidea</taxon>
        <taxon>Nephilidae</taxon>
        <taxon>Trichonephila</taxon>
        <taxon>Trichonephila inaurata</taxon>
    </lineage>
</organism>
<dbReference type="AlphaFoldDB" id="A0A8X7CJH7"/>
<sequence length="37" mass="4333">MSIGKFKKDELRSIAEEFKLVVPDNTKVLDLRELIQE</sequence>
<dbReference type="EMBL" id="BMAV01016082">
    <property type="protein sequence ID" value="GFY66517.1"/>
    <property type="molecule type" value="Genomic_DNA"/>
</dbReference>
<protein>
    <submittedName>
        <fullName evidence="1">Uncharacterized protein</fullName>
    </submittedName>
</protein>
<comment type="caution">
    <text evidence="1">The sequence shown here is derived from an EMBL/GenBank/DDBJ whole genome shotgun (WGS) entry which is preliminary data.</text>
</comment>
<proteinExistence type="predicted"/>